<gene>
    <name evidence="2" type="ORF">PLEPLA_LOCUS34272</name>
</gene>
<evidence type="ECO:0000256" key="1">
    <source>
        <dbReference type="SAM" id="MobiDB-lite"/>
    </source>
</evidence>
<organism evidence="2 3">
    <name type="scientific">Pleuronectes platessa</name>
    <name type="common">European plaice</name>
    <dbReference type="NCBI Taxonomy" id="8262"/>
    <lineage>
        <taxon>Eukaryota</taxon>
        <taxon>Metazoa</taxon>
        <taxon>Chordata</taxon>
        <taxon>Craniata</taxon>
        <taxon>Vertebrata</taxon>
        <taxon>Euteleostomi</taxon>
        <taxon>Actinopterygii</taxon>
        <taxon>Neopterygii</taxon>
        <taxon>Teleostei</taxon>
        <taxon>Neoteleostei</taxon>
        <taxon>Acanthomorphata</taxon>
        <taxon>Carangaria</taxon>
        <taxon>Pleuronectiformes</taxon>
        <taxon>Pleuronectoidei</taxon>
        <taxon>Pleuronectidae</taxon>
        <taxon>Pleuronectes</taxon>
    </lineage>
</organism>
<name>A0A9N7V6D9_PLEPL</name>
<dbReference type="EMBL" id="CADEAL010003919">
    <property type="protein sequence ID" value="CAB1446547.1"/>
    <property type="molecule type" value="Genomic_DNA"/>
</dbReference>
<protein>
    <submittedName>
        <fullName evidence="2">Uncharacterized protein</fullName>
    </submittedName>
</protein>
<feature type="region of interest" description="Disordered" evidence="1">
    <location>
        <begin position="1"/>
        <end position="20"/>
    </location>
</feature>
<reference evidence="2" key="1">
    <citation type="submission" date="2020-03" db="EMBL/GenBank/DDBJ databases">
        <authorList>
            <person name="Weist P."/>
        </authorList>
    </citation>
    <scope>NUCLEOTIDE SEQUENCE</scope>
</reference>
<accession>A0A9N7V6D9</accession>
<dbReference type="Proteomes" id="UP001153269">
    <property type="component" value="Unassembled WGS sequence"/>
</dbReference>
<comment type="caution">
    <text evidence="2">The sequence shown here is derived from an EMBL/GenBank/DDBJ whole genome shotgun (WGS) entry which is preliminary data.</text>
</comment>
<sequence>MRPWSLESREHSVQGAKRGSEDVCRDIRKCSPPRKTAVMEPVAQFINPTCYIIKDILAFQPLCGAIKESKHRRACDSSASQAEKWPPCDRALTSVRPTEWSQRQQFKQGCGGGTVGGGCRKDKGGSKRHSGKYYEAGLCALIPPLSCVGGDLV</sequence>
<evidence type="ECO:0000313" key="3">
    <source>
        <dbReference type="Proteomes" id="UP001153269"/>
    </source>
</evidence>
<evidence type="ECO:0000313" key="2">
    <source>
        <dbReference type="EMBL" id="CAB1446547.1"/>
    </source>
</evidence>
<proteinExistence type="predicted"/>
<keyword evidence="3" id="KW-1185">Reference proteome</keyword>
<dbReference type="AlphaFoldDB" id="A0A9N7V6D9"/>
<feature type="compositionally biased region" description="Basic and acidic residues" evidence="1">
    <location>
        <begin position="7"/>
        <end position="20"/>
    </location>
</feature>